<evidence type="ECO:0000313" key="2">
    <source>
        <dbReference type="EMBL" id="KAK3090522.1"/>
    </source>
</evidence>
<sequence>MEISPSLLNLKLTFGVSIVPGTTQRYSTFPQNFVFHSQKCVSSLWSQGLPHLPLSPVNRVGGVATVRALEPGTVPKHESPGWLRSGGGEYDTLCDDAIKAVKKALNMGGIENEEEENKMVALLQTLNELFGLEEKLVALKQYSLDHPIITLCVIVTMGMCSIPIFCFIVFMIGTSLLSFTMFMFIEGTVLTIGTVVLGGALFFVGLMSLGFTAFVIGTFYSFRGAKHILHSVMEKVPSPPCMRRECDTTTKES</sequence>
<feature type="transmembrane region" description="Helical" evidence="1">
    <location>
        <begin position="148"/>
        <end position="172"/>
    </location>
</feature>
<evidence type="ECO:0000256" key="1">
    <source>
        <dbReference type="SAM" id="Phobius"/>
    </source>
</evidence>
<proteinExistence type="predicted"/>
<gene>
    <name evidence="2" type="ORF">FSP39_012462</name>
</gene>
<reference evidence="2" key="1">
    <citation type="submission" date="2019-08" db="EMBL/GenBank/DDBJ databases">
        <title>The improved chromosome-level genome for the pearl oyster Pinctada fucata martensii using PacBio sequencing and Hi-C.</title>
        <authorList>
            <person name="Zheng Z."/>
        </authorList>
    </citation>
    <scope>NUCLEOTIDE SEQUENCE</scope>
    <source>
        <strain evidence="2">ZZ-2019</strain>
        <tissue evidence="2">Adductor muscle</tissue>
    </source>
</reference>
<feature type="transmembrane region" description="Helical" evidence="1">
    <location>
        <begin position="192"/>
        <end position="220"/>
    </location>
</feature>
<dbReference type="AlphaFoldDB" id="A0AA89C1A5"/>
<dbReference type="Pfam" id="PF16015">
    <property type="entry name" value="Promethin"/>
    <property type="match status" value="1"/>
</dbReference>
<protein>
    <submittedName>
        <fullName evidence="2">Uncharacterized protein</fullName>
    </submittedName>
</protein>
<keyword evidence="1" id="KW-0472">Membrane</keyword>
<accession>A0AA89C1A5</accession>
<dbReference type="Proteomes" id="UP001186944">
    <property type="component" value="Unassembled WGS sequence"/>
</dbReference>
<keyword evidence="1" id="KW-1133">Transmembrane helix</keyword>
<name>A0AA89C1A5_PINIB</name>
<comment type="caution">
    <text evidence="2">The sequence shown here is derived from an EMBL/GenBank/DDBJ whole genome shotgun (WGS) entry which is preliminary data.</text>
</comment>
<dbReference type="EMBL" id="VSWD01000010">
    <property type="protein sequence ID" value="KAK3090522.1"/>
    <property type="molecule type" value="Genomic_DNA"/>
</dbReference>
<evidence type="ECO:0000313" key="3">
    <source>
        <dbReference type="Proteomes" id="UP001186944"/>
    </source>
</evidence>
<organism evidence="2 3">
    <name type="scientific">Pinctada imbricata</name>
    <name type="common">Atlantic pearl-oyster</name>
    <name type="synonym">Pinctada martensii</name>
    <dbReference type="NCBI Taxonomy" id="66713"/>
    <lineage>
        <taxon>Eukaryota</taxon>
        <taxon>Metazoa</taxon>
        <taxon>Spiralia</taxon>
        <taxon>Lophotrochozoa</taxon>
        <taxon>Mollusca</taxon>
        <taxon>Bivalvia</taxon>
        <taxon>Autobranchia</taxon>
        <taxon>Pteriomorphia</taxon>
        <taxon>Pterioida</taxon>
        <taxon>Pterioidea</taxon>
        <taxon>Pteriidae</taxon>
        <taxon>Pinctada</taxon>
    </lineage>
</organism>
<keyword evidence="1" id="KW-0812">Transmembrane</keyword>
<keyword evidence="3" id="KW-1185">Reference proteome</keyword>